<reference evidence="2 3" key="1">
    <citation type="submission" date="2018-02" db="EMBL/GenBank/DDBJ databases">
        <title>Subsurface microbial communities from deep shales in Ohio and West Virginia, USA.</title>
        <authorList>
            <person name="Wrighton K."/>
        </authorList>
    </citation>
    <scope>NUCLEOTIDE SEQUENCE [LARGE SCALE GENOMIC DNA]</scope>
    <source>
        <strain evidence="2 3">OWC-G53F</strain>
    </source>
</reference>
<dbReference type="AlphaFoldDB" id="A0A2S6H3S5"/>
<sequence length="69" mass="8126">MNTPQISHLSVNGNARENKFFIFQFISLIRVIRVPFLYALSSRHNVYRIPTHYVTAIKLMTAYFHLNLT</sequence>
<proteinExistence type="predicted"/>
<keyword evidence="1" id="KW-0472">Membrane</keyword>
<evidence type="ECO:0000313" key="3">
    <source>
        <dbReference type="Proteomes" id="UP000238071"/>
    </source>
</evidence>
<keyword evidence="1" id="KW-0812">Transmembrane</keyword>
<protein>
    <submittedName>
        <fullName evidence="2">Uncharacterized protein</fullName>
    </submittedName>
</protein>
<organism evidence="2 3">
    <name type="scientific">Methylobacter tundripaludum</name>
    <dbReference type="NCBI Taxonomy" id="173365"/>
    <lineage>
        <taxon>Bacteria</taxon>
        <taxon>Pseudomonadati</taxon>
        <taxon>Pseudomonadota</taxon>
        <taxon>Gammaproteobacteria</taxon>
        <taxon>Methylococcales</taxon>
        <taxon>Methylococcaceae</taxon>
        <taxon>Methylobacter</taxon>
    </lineage>
</organism>
<keyword evidence="1" id="KW-1133">Transmembrane helix</keyword>
<keyword evidence="3" id="KW-1185">Reference proteome</keyword>
<comment type="caution">
    <text evidence="2">The sequence shown here is derived from an EMBL/GenBank/DDBJ whole genome shotgun (WGS) entry which is preliminary data.</text>
</comment>
<dbReference type="Proteomes" id="UP000238071">
    <property type="component" value="Unassembled WGS sequence"/>
</dbReference>
<accession>A0A2S6H3S5</accession>
<evidence type="ECO:0000313" key="2">
    <source>
        <dbReference type="EMBL" id="PPK72093.1"/>
    </source>
</evidence>
<name>A0A2S6H3S5_9GAMM</name>
<gene>
    <name evidence="2" type="ORF">B0F88_105205</name>
</gene>
<dbReference type="EMBL" id="PTIY01000005">
    <property type="protein sequence ID" value="PPK72093.1"/>
    <property type="molecule type" value="Genomic_DNA"/>
</dbReference>
<evidence type="ECO:0000256" key="1">
    <source>
        <dbReference type="SAM" id="Phobius"/>
    </source>
</evidence>
<feature type="transmembrane region" description="Helical" evidence="1">
    <location>
        <begin position="20"/>
        <end position="40"/>
    </location>
</feature>